<evidence type="ECO:0000313" key="6">
    <source>
        <dbReference type="Proteomes" id="UP000271337"/>
    </source>
</evidence>
<comment type="caution">
    <text evidence="5">The sequence shown here is derived from an EMBL/GenBank/DDBJ whole genome shotgun (WGS) entry which is preliminary data.</text>
</comment>
<sequence length="778" mass="85242">MAERRSLLDGNTTPTQENLNVFDDEFAEDFDGVADGFRPSDHDRDAEDEVEEQPVRTVSAHFASGSVSPAISSRRPSHNSTRKVRPYADNPFSSPDDGDERSPSMTFEPDHMAHRSISSASSAQFARTGSPRFGAGPSHPYAMYPQGTLNRMSSVTTESTARVPTREPSIRGGPQHPYTLYPQGVAEDEDDVAPQNPVPVGFGLGQSYHRQLGPDGEDADIIGEDGHTEQLPPYTRYPEDGPEKMPLLVPEAPTALHSRAPVAGTDPTMDLMHNSLRPQAPPQQRPQSMMDQSALNGARAPSVSNIELMDSSSGSGADSLKSQKSWKEKSWKEKRKTKFCGIPLWWYLLVAGVLSFIVAVLGGVIGGFLRNQKNDDDATSSELSLASSSFYDASVIASPTSLAPPTGTFALSLSTPQETQAQCLPQPVQQPAWSCDLGGPPATAFIVETPEGSNKTGAAVFFASEDESVCYGAQGSSLQTNFAPFITVQDSDSPNAGPAFYFQQFYDKLVVLPEDTWDASNLPTSSSSSKKAKRQFPQIDPDFLRSRQVAQAGDKPWFCVWNKTFIEGFVYVQQPVATSYSLSTSLLTPTPSLNTSPPTTSSSSHSTSTSPAPTQMVTSTYAGQFFTSTWTGPASAYSEFPVRAADREREYEKVYTVEHDDDDQTHDHDDDNDDSYRRRSKRWGFQEDLLYESMDLYPYVVKLEERRLPGNTVTPYCQQYQILDNGAYNWVKADDGGPIVFELEEEDPSYANYDSRMVPGGCHCQWISGQSSGNSEVS</sequence>
<keyword evidence="2" id="KW-0812">Transmembrane</keyword>
<proteinExistence type="predicted"/>
<dbReference type="VEuPathDB" id="FungiDB:BTJ68_09854"/>
<feature type="compositionally biased region" description="Polar residues" evidence="1">
    <location>
        <begin position="9"/>
        <end position="19"/>
    </location>
</feature>
<keyword evidence="2" id="KW-0472">Membrane</keyword>
<evidence type="ECO:0000313" key="7">
    <source>
        <dbReference type="Proteomes" id="UP000276864"/>
    </source>
</evidence>
<feature type="region of interest" description="Disordered" evidence="1">
    <location>
        <begin position="589"/>
        <end position="614"/>
    </location>
</feature>
<dbReference type="InterPro" id="IPR056722">
    <property type="entry name" value="DUF7820"/>
</dbReference>
<dbReference type="PANTHER" id="PTHR42078">
    <property type="entry name" value="GLUCAN 1, 4-ALPHA-GLUCOSIDASE"/>
    <property type="match status" value="1"/>
</dbReference>
<name>A0A3M6ZZJ4_HORWE</name>
<feature type="region of interest" description="Disordered" evidence="1">
    <location>
        <begin position="273"/>
        <end position="327"/>
    </location>
</feature>
<feature type="compositionally biased region" description="Basic residues" evidence="1">
    <location>
        <begin position="75"/>
        <end position="85"/>
    </location>
</feature>
<feature type="region of interest" description="Disordered" evidence="1">
    <location>
        <begin position="656"/>
        <end position="677"/>
    </location>
</feature>
<accession>A0A3M6ZZJ4</accession>
<dbReference type="EMBL" id="QWIM01001843">
    <property type="protein sequence ID" value="RMY20643.1"/>
    <property type="molecule type" value="Genomic_DNA"/>
</dbReference>
<evidence type="ECO:0000256" key="1">
    <source>
        <dbReference type="SAM" id="MobiDB-lite"/>
    </source>
</evidence>
<protein>
    <recommendedName>
        <fullName evidence="3">DUF7820 domain-containing protein</fullName>
    </recommendedName>
</protein>
<dbReference type="OrthoDB" id="5384459at2759"/>
<feature type="compositionally biased region" description="Polar residues" evidence="1">
    <location>
        <begin position="147"/>
        <end position="162"/>
    </location>
</feature>
<feature type="domain" description="DUF7820" evidence="3">
    <location>
        <begin position="389"/>
        <end position="617"/>
    </location>
</feature>
<dbReference type="EMBL" id="QWIL01001496">
    <property type="protein sequence ID" value="RMY02601.1"/>
    <property type="molecule type" value="Genomic_DNA"/>
</dbReference>
<feature type="region of interest" description="Disordered" evidence="1">
    <location>
        <begin position="1"/>
        <end position="182"/>
    </location>
</feature>
<dbReference type="Proteomes" id="UP000271337">
    <property type="component" value="Unassembled WGS sequence"/>
</dbReference>
<evidence type="ECO:0000313" key="4">
    <source>
        <dbReference type="EMBL" id="RMY02601.1"/>
    </source>
</evidence>
<dbReference type="AlphaFoldDB" id="A0A3M6ZZJ4"/>
<keyword evidence="2" id="KW-1133">Transmembrane helix</keyword>
<evidence type="ECO:0000313" key="5">
    <source>
        <dbReference type="EMBL" id="RMY20643.1"/>
    </source>
</evidence>
<feature type="compositionally biased region" description="Low complexity" evidence="1">
    <location>
        <begin position="310"/>
        <end position="323"/>
    </location>
</feature>
<evidence type="ECO:0000256" key="2">
    <source>
        <dbReference type="SAM" id="Phobius"/>
    </source>
</evidence>
<feature type="compositionally biased region" description="Polar residues" evidence="1">
    <location>
        <begin position="116"/>
        <end position="127"/>
    </location>
</feature>
<feature type="compositionally biased region" description="Basic and acidic residues" evidence="1">
    <location>
        <begin position="665"/>
        <end position="677"/>
    </location>
</feature>
<feature type="transmembrane region" description="Helical" evidence="2">
    <location>
        <begin position="344"/>
        <end position="369"/>
    </location>
</feature>
<evidence type="ECO:0000259" key="3">
    <source>
        <dbReference type="Pfam" id="PF25130"/>
    </source>
</evidence>
<organism evidence="5 7">
    <name type="scientific">Hortaea werneckii</name>
    <name type="common">Black yeast</name>
    <name type="synonym">Cladosporium werneckii</name>
    <dbReference type="NCBI Taxonomy" id="91943"/>
    <lineage>
        <taxon>Eukaryota</taxon>
        <taxon>Fungi</taxon>
        <taxon>Dikarya</taxon>
        <taxon>Ascomycota</taxon>
        <taxon>Pezizomycotina</taxon>
        <taxon>Dothideomycetes</taxon>
        <taxon>Dothideomycetidae</taxon>
        <taxon>Mycosphaerellales</taxon>
        <taxon>Teratosphaeriaceae</taxon>
        <taxon>Hortaea</taxon>
    </lineage>
</organism>
<feature type="compositionally biased region" description="Acidic residues" evidence="1">
    <location>
        <begin position="22"/>
        <end position="32"/>
    </location>
</feature>
<dbReference type="Proteomes" id="UP000276864">
    <property type="component" value="Unassembled WGS sequence"/>
</dbReference>
<dbReference type="PANTHER" id="PTHR42078:SF1">
    <property type="entry name" value="GLUCAN 1, 4-ALPHA-GLUCOSIDASE"/>
    <property type="match status" value="1"/>
</dbReference>
<gene>
    <name evidence="5" type="ORF">D0866_12484</name>
    <name evidence="4" type="ORF">D0867_10985</name>
</gene>
<reference evidence="6 7" key="1">
    <citation type="journal article" date="2018" name="BMC Genomics">
        <title>Genomic evidence for intraspecific hybridization in a clonal and extremely halotolerant yeast.</title>
        <authorList>
            <person name="Gostincar C."/>
            <person name="Stajich J.E."/>
            <person name="Zupancic J."/>
            <person name="Zalar P."/>
            <person name="Gunde-Cimerman N."/>
        </authorList>
    </citation>
    <scope>NUCLEOTIDE SEQUENCE [LARGE SCALE GENOMIC DNA]</scope>
    <source>
        <strain evidence="5 7">EXF-6651</strain>
        <strain evidence="4 6">EXF-6669</strain>
    </source>
</reference>
<dbReference type="Pfam" id="PF25130">
    <property type="entry name" value="DUF7820"/>
    <property type="match status" value="2"/>
</dbReference>
<feature type="domain" description="DUF7820" evidence="3">
    <location>
        <begin position="691"/>
        <end position="755"/>
    </location>
</feature>